<evidence type="ECO:0000313" key="7">
    <source>
        <dbReference type="Proteomes" id="UP000217265"/>
    </source>
</evidence>
<proteinExistence type="predicted"/>
<dbReference type="Proteomes" id="UP000217265">
    <property type="component" value="Chromosome"/>
</dbReference>
<feature type="domain" description="Response regulatory" evidence="5">
    <location>
        <begin position="4"/>
        <end position="120"/>
    </location>
</feature>
<evidence type="ECO:0000256" key="2">
    <source>
        <dbReference type="ARBA" id="ARBA00023125"/>
    </source>
</evidence>
<dbReference type="Pfam" id="PF00196">
    <property type="entry name" value="GerE"/>
    <property type="match status" value="1"/>
</dbReference>
<accession>A0A290Q5L9</accession>
<dbReference type="EMBL" id="CP023344">
    <property type="protein sequence ID" value="ATC63733.1"/>
    <property type="molecule type" value="Genomic_DNA"/>
</dbReference>
<dbReference type="CDD" id="cd06170">
    <property type="entry name" value="LuxR_C_like"/>
    <property type="match status" value="1"/>
</dbReference>
<dbReference type="KEGG" id="vbh:CMV30_07075"/>
<dbReference type="AlphaFoldDB" id="A0A290Q5L9"/>
<keyword evidence="1 3" id="KW-0597">Phosphoprotein</keyword>
<dbReference type="RefSeq" id="WP_096055365.1">
    <property type="nucleotide sequence ID" value="NZ_CP023344.1"/>
</dbReference>
<dbReference type="InterPro" id="IPR000792">
    <property type="entry name" value="Tscrpt_reg_LuxR_C"/>
</dbReference>
<evidence type="ECO:0000259" key="5">
    <source>
        <dbReference type="PROSITE" id="PS50110"/>
    </source>
</evidence>
<dbReference type="PROSITE" id="PS50043">
    <property type="entry name" value="HTH_LUXR_2"/>
    <property type="match status" value="1"/>
</dbReference>
<keyword evidence="7" id="KW-1185">Reference proteome</keyword>
<dbReference type="InterPro" id="IPR039420">
    <property type="entry name" value="WalR-like"/>
</dbReference>
<dbReference type="SMART" id="SM00448">
    <property type="entry name" value="REC"/>
    <property type="match status" value="1"/>
</dbReference>
<dbReference type="Gene3D" id="3.40.50.2300">
    <property type="match status" value="1"/>
</dbReference>
<dbReference type="SUPFAM" id="SSF46894">
    <property type="entry name" value="C-terminal effector domain of the bipartite response regulators"/>
    <property type="match status" value="1"/>
</dbReference>
<reference evidence="6 7" key="1">
    <citation type="submission" date="2017-09" db="EMBL/GenBank/DDBJ databases">
        <title>Complete genome sequence of Verrucomicrobial strain HZ-65, isolated from freshwater.</title>
        <authorList>
            <person name="Choi A."/>
        </authorList>
    </citation>
    <scope>NUCLEOTIDE SEQUENCE [LARGE SCALE GENOMIC DNA]</scope>
    <source>
        <strain evidence="6 7">HZ-65</strain>
    </source>
</reference>
<dbReference type="InterPro" id="IPR011006">
    <property type="entry name" value="CheY-like_superfamily"/>
</dbReference>
<evidence type="ECO:0000256" key="1">
    <source>
        <dbReference type="ARBA" id="ARBA00022553"/>
    </source>
</evidence>
<dbReference type="PANTHER" id="PTHR43214">
    <property type="entry name" value="TWO-COMPONENT RESPONSE REGULATOR"/>
    <property type="match status" value="1"/>
</dbReference>
<feature type="modified residue" description="4-aspartylphosphate" evidence="3">
    <location>
        <position position="55"/>
    </location>
</feature>
<organism evidence="6 7">
    <name type="scientific">Nibricoccus aquaticus</name>
    <dbReference type="NCBI Taxonomy" id="2576891"/>
    <lineage>
        <taxon>Bacteria</taxon>
        <taxon>Pseudomonadati</taxon>
        <taxon>Verrucomicrobiota</taxon>
        <taxon>Opitutia</taxon>
        <taxon>Opitutales</taxon>
        <taxon>Opitutaceae</taxon>
        <taxon>Nibricoccus</taxon>
    </lineage>
</organism>
<dbReference type="PANTHER" id="PTHR43214:SF43">
    <property type="entry name" value="TWO-COMPONENT RESPONSE REGULATOR"/>
    <property type="match status" value="1"/>
</dbReference>
<dbReference type="Pfam" id="PF00072">
    <property type="entry name" value="Response_reg"/>
    <property type="match status" value="1"/>
</dbReference>
<name>A0A290Q5L9_9BACT</name>
<keyword evidence="2 6" id="KW-0238">DNA-binding</keyword>
<dbReference type="OrthoDB" id="190609at2"/>
<dbReference type="InterPro" id="IPR001789">
    <property type="entry name" value="Sig_transdc_resp-reg_receiver"/>
</dbReference>
<dbReference type="PRINTS" id="PR00038">
    <property type="entry name" value="HTHLUXR"/>
</dbReference>
<dbReference type="PROSITE" id="PS50110">
    <property type="entry name" value="RESPONSE_REGULATORY"/>
    <property type="match status" value="1"/>
</dbReference>
<dbReference type="GO" id="GO:0006355">
    <property type="term" value="P:regulation of DNA-templated transcription"/>
    <property type="evidence" value="ECO:0007669"/>
    <property type="project" value="InterPro"/>
</dbReference>
<dbReference type="CDD" id="cd17535">
    <property type="entry name" value="REC_NarL-like"/>
    <property type="match status" value="1"/>
</dbReference>
<sequence>MKTRISIIEDDGPTRQILTEIIASTPTLELVSQYERCAPAIKALPEEGPDVVLVDINLPEMNGVDAVKQLKVSMPNTQFLMLTVYEDADHIFAALAAGATGYLLKGTRRKELLEAITDIRVGGSPMSSGIARKVVQSFSRSGSSTTGRSELDTLSPREQSVLALLTKGYLYKEIADSLGVSGPTVTTYIRRIYEKLQVHSRTQAITKYLQK</sequence>
<dbReference type="GO" id="GO:0003677">
    <property type="term" value="F:DNA binding"/>
    <property type="evidence" value="ECO:0007669"/>
    <property type="project" value="UniProtKB-KW"/>
</dbReference>
<dbReference type="InterPro" id="IPR058245">
    <property type="entry name" value="NreC/VraR/RcsB-like_REC"/>
</dbReference>
<dbReference type="SMART" id="SM00421">
    <property type="entry name" value="HTH_LUXR"/>
    <property type="match status" value="1"/>
</dbReference>
<evidence type="ECO:0000259" key="4">
    <source>
        <dbReference type="PROSITE" id="PS50043"/>
    </source>
</evidence>
<dbReference type="SUPFAM" id="SSF52172">
    <property type="entry name" value="CheY-like"/>
    <property type="match status" value="1"/>
</dbReference>
<dbReference type="GO" id="GO:0000160">
    <property type="term" value="P:phosphorelay signal transduction system"/>
    <property type="evidence" value="ECO:0007669"/>
    <property type="project" value="InterPro"/>
</dbReference>
<gene>
    <name evidence="6" type="ORF">CMV30_07075</name>
</gene>
<evidence type="ECO:0000256" key="3">
    <source>
        <dbReference type="PROSITE-ProRule" id="PRU00169"/>
    </source>
</evidence>
<feature type="domain" description="HTH luxR-type" evidence="4">
    <location>
        <begin position="147"/>
        <end position="211"/>
    </location>
</feature>
<dbReference type="InterPro" id="IPR016032">
    <property type="entry name" value="Sig_transdc_resp-reg_C-effctor"/>
</dbReference>
<protein>
    <submittedName>
        <fullName evidence="6">DNA-binding response regulator</fullName>
    </submittedName>
</protein>
<dbReference type="PROSITE" id="PS00622">
    <property type="entry name" value="HTH_LUXR_1"/>
    <property type="match status" value="1"/>
</dbReference>
<evidence type="ECO:0000313" key="6">
    <source>
        <dbReference type="EMBL" id="ATC63733.1"/>
    </source>
</evidence>